<feature type="transmembrane region" description="Helical" evidence="8">
    <location>
        <begin position="248"/>
        <end position="270"/>
    </location>
</feature>
<dbReference type="CDD" id="cd13957">
    <property type="entry name" value="PT_UbiA_Cox10"/>
    <property type="match status" value="1"/>
</dbReference>
<evidence type="ECO:0000256" key="5">
    <source>
        <dbReference type="ARBA" id="ARBA00023133"/>
    </source>
</evidence>
<evidence type="ECO:0000313" key="9">
    <source>
        <dbReference type="EMBL" id="MDL5057917.1"/>
    </source>
</evidence>
<feature type="transmembrane region" description="Helical" evidence="8">
    <location>
        <begin position="149"/>
        <end position="171"/>
    </location>
</feature>
<comment type="similarity">
    <text evidence="8">Belongs to the UbiA prenyltransferase family. Protoheme IX farnesyltransferase subfamily.</text>
</comment>
<keyword evidence="5 8" id="KW-0350">Heme biosynthesis</keyword>
<gene>
    <name evidence="9" type="primary">cyoE</name>
    <name evidence="8" type="synonym">ctaB</name>
    <name evidence="9" type="ORF">QQ055_10700</name>
</gene>
<comment type="function">
    <text evidence="8">Converts heme B (protoheme IX) to heme O by substitution of the vinyl group on carbon 2 of heme B porphyrin ring with a hydroxyethyl farnesyl side group.</text>
</comment>
<keyword evidence="8" id="KW-1003">Cell membrane</keyword>
<comment type="pathway">
    <text evidence="8">Porphyrin-containing compound metabolism; heme O biosynthesis; heme O from protoheme: step 1/1.</text>
</comment>
<feature type="transmembrane region" description="Helical" evidence="8">
    <location>
        <begin position="225"/>
        <end position="242"/>
    </location>
</feature>
<dbReference type="InterPro" id="IPR006369">
    <property type="entry name" value="Protohaem_IX_farnesylTrfase"/>
</dbReference>
<comment type="catalytic activity">
    <reaction evidence="7 8">
        <text>heme b + (2E,6E)-farnesyl diphosphate + H2O = Fe(II)-heme o + diphosphate</text>
        <dbReference type="Rhea" id="RHEA:28070"/>
        <dbReference type="ChEBI" id="CHEBI:15377"/>
        <dbReference type="ChEBI" id="CHEBI:33019"/>
        <dbReference type="ChEBI" id="CHEBI:60344"/>
        <dbReference type="ChEBI" id="CHEBI:60530"/>
        <dbReference type="ChEBI" id="CHEBI:175763"/>
        <dbReference type="EC" id="2.5.1.141"/>
    </reaction>
</comment>
<keyword evidence="3 8" id="KW-0812">Transmembrane</keyword>
<keyword evidence="2 8" id="KW-0808">Transferase</keyword>
<evidence type="ECO:0000256" key="4">
    <source>
        <dbReference type="ARBA" id="ARBA00022989"/>
    </source>
</evidence>
<comment type="caution">
    <text evidence="9">The sequence shown here is derived from an EMBL/GenBank/DDBJ whole genome shotgun (WGS) entry which is preliminary data.</text>
</comment>
<proteinExistence type="inferred from homology"/>
<dbReference type="HAMAP" id="MF_00154">
    <property type="entry name" value="CyoE_CtaB"/>
    <property type="match status" value="1"/>
</dbReference>
<feature type="transmembrane region" description="Helical" evidence="8">
    <location>
        <begin position="30"/>
        <end position="46"/>
    </location>
</feature>
<feature type="transmembrane region" description="Helical" evidence="8">
    <location>
        <begin position="177"/>
        <end position="199"/>
    </location>
</feature>
<evidence type="ECO:0000256" key="8">
    <source>
        <dbReference type="HAMAP-Rule" id="MF_00154"/>
    </source>
</evidence>
<sequence>MKTGTFDATPFFSPLSVWVREWTEVCKARLTLLVLMTTWAGFYLGARGSVDLVLLFHTMIGTALVAAGASAFNQFLERDSDALMKRTADRPLPSGRLNADEVMLFACVTSIAGMCWLGFAVNLPAATFAALTLVLYVFVYTPMKKTSSLNTLVGAVPGALPPVIGWAAASGGLSAEAWYLFAILFLWQMPHFLAIAWLYREDYARAGFRMLTLDDPDGRITSRQAFAYAVALLPVSLFPAMYLMVRSLFFPGALALGLGYAWLAWGFIAARTR</sequence>
<feature type="transmembrane region" description="Helical" evidence="8">
    <location>
        <begin position="52"/>
        <end position="76"/>
    </location>
</feature>
<dbReference type="NCBIfam" id="TIGR01473">
    <property type="entry name" value="cyoE_ctaB"/>
    <property type="match status" value="1"/>
</dbReference>
<accession>A0ABT7M254</accession>
<name>A0ABT7M254_9CYAN</name>
<reference evidence="9 10" key="1">
    <citation type="submission" date="2023-06" db="EMBL/GenBank/DDBJ databases">
        <title>Whole genome sequence of Oscillatoria calcuttensis NRMC-F 0142.</title>
        <authorList>
            <person name="Shakena Fathima T."/>
            <person name="Muralitharan G."/>
            <person name="Thajuddin N."/>
        </authorList>
    </citation>
    <scope>NUCLEOTIDE SEQUENCE [LARGE SCALE GENOMIC DNA]</scope>
    <source>
        <strain evidence="9 10">NRMC-F 0142</strain>
    </source>
</reference>
<comment type="miscellaneous">
    <text evidence="8">Carbon 2 of the heme B porphyrin ring is defined according to the Fischer nomenclature.</text>
</comment>
<dbReference type="RefSeq" id="WP_285964344.1">
    <property type="nucleotide sequence ID" value="NZ_JASVEJ010000040.1"/>
</dbReference>
<evidence type="ECO:0000256" key="1">
    <source>
        <dbReference type="ARBA" id="ARBA00004141"/>
    </source>
</evidence>
<comment type="subcellular location">
    <subcellularLocation>
        <location evidence="8">Cell membrane</location>
        <topology evidence="8">Multi-pass membrane protein</topology>
    </subcellularLocation>
    <subcellularLocation>
        <location evidence="1">Membrane</location>
        <topology evidence="1">Multi-pass membrane protein</topology>
    </subcellularLocation>
</comment>
<dbReference type="PANTHER" id="PTHR43448:SF2">
    <property type="entry name" value="PROTOHEME IX FARNESYLTRANSFERASE, MITOCHONDRIAL"/>
    <property type="match status" value="1"/>
</dbReference>
<keyword evidence="10" id="KW-1185">Reference proteome</keyword>
<dbReference type="EC" id="2.5.1.141" evidence="8"/>
<dbReference type="EMBL" id="JASVEJ010000040">
    <property type="protein sequence ID" value="MDL5057917.1"/>
    <property type="molecule type" value="Genomic_DNA"/>
</dbReference>
<dbReference type="Pfam" id="PF01040">
    <property type="entry name" value="UbiA"/>
    <property type="match status" value="1"/>
</dbReference>
<evidence type="ECO:0000256" key="2">
    <source>
        <dbReference type="ARBA" id="ARBA00022679"/>
    </source>
</evidence>
<organism evidence="9 10">
    <name type="scientific">Geitlerinema calcuttense NRMC-F 0142</name>
    <dbReference type="NCBI Taxonomy" id="2922238"/>
    <lineage>
        <taxon>Bacteria</taxon>
        <taxon>Bacillati</taxon>
        <taxon>Cyanobacteriota</taxon>
        <taxon>Cyanophyceae</taxon>
        <taxon>Geitlerinematales</taxon>
        <taxon>Geitlerinemataceae</taxon>
        <taxon>Geitlerinema</taxon>
    </lineage>
</organism>
<evidence type="ECO:0000256" key="7">
    <source>
        <dbReference type="ARBA" id="ARBA00047690"/>
    </source>
</evidence>
<dbReference type="GO" id="GO:0008495">
    <property type="term" value="F:protoheme IX farnesyltransferase activity"/>
    <property type="evidence" value="ECO:0007669"/>
    <property type="project" value="UniProtKB-EC"/>
</dbReference>
<feature type="transmembrane region" description="Helical" evidence="8">
    <location>
        <begin position="125"/>
        <end position="142"/>
    </location>
</feature>
<dbReference type="InterPro" id="IPR000537">
    <property type="entry name" value="UbiA_prenyltransferase"/>
</dbReference>
<evidence type="ECO:0000256" key="6">
    <source>
        <dbReference type="ARBA" id="ARBA00023136"/>
    </source>
</evidence>
<dbReference type="PANTHER" id="PTHR43448">
    <property type="entry name" value="PROTOHEME IX FARNESYLTRANSFERASE, MITOCHONDRIAL"/>
    <property type="match status" value="1"/>
</dbReference>
<protein>
    <recommendedName>
        <fullName evidence="8">Protoheme IX farnesyltransferase</fullName>
        <ecNumber evidence="8">2.5.1.141</ecNumber>
    </recommendedName>
    <alternativeName>
        <fullName evidence="8">Heme B farnesyltransferase</fullName>
    </alternativeName>
    <alternativeName>
        <fullName evidence="8">Heme O synthase</fullName>
    </alternativeName>
</protein>
<dbReference type="Gene3D" id="1.10.357.140">
    <property type="entry name" value="UbiA prenyltransferase"/>
    <property type="match status" value="1"/>
</dbReference>
<keyword evidence="4 8" id="KW-1133">Transmembrane helix</keyword>
<dbReference type="Proteomes" id="UP001230986">
    <property type="component" value="Unassembled WGS sequence"/>
</dbReference>
<evidence type="ECO:0000256" key="3">
    <source>
        <dbReference type="ARBA" id="ARBA00022692"/>
    </source>
</evidence>
<evidence type="ECO:0000313" key="10">
    <source>
        <dbReference type="Proteomes" id="UP001230986"/>
    </source>
</evidence>
<dbReference type="InterPro" id="IPR044878">
    <property type="entry name" value="UbiA_sf"/>
</dbReference>
<keyword evidence="6 8" id="KW-0472">Membrane</keyword>